<dbReference type="Gene3D" id="2.120.10.30">
    <property type="entry name" value="TolB, C-terminal domain"/>
    <property type="match status" value="1"/>
</dbReference>
<accession>A0ABW1DFH6</accession>
<dbReference type="InterPro" id="IPR011042">
    <property type="entry name" value="6-blade_b-propeller_TolB-like"/>
</dbReference>
<dbReference type="SUPFAM" id="SSF63829">
    <property type="entry name" value="Calcium-dependent phosphotriesterase"/>
    <property type="match status" value="2"/>
</dbReference>
<name>A0ABW1DFH6_9DEIO</name>
<proteinExistence type="predicted"/>
<dbReference type="InterPro" id="IPR048031">
    <property type="entry name" value="ScyD/ScyE-like"/>
</dbReference>
<dbReference type="NCBIfam" id="NF033206">
    <property type="entry name" value="ScyE_fam"/>
    <property type="match status" value="1"/>
</dbReference>
<dbReference type="RefSeq" id="WP_380046686.1">
    <property type="nucleotide sequence ID" value="NZ_JBHSOH010000005.1"/>
</dbReference>
<dbReference type="PROSITE" id="PS51257">
    <property type="entry name" value="PROKAR_LIPOPROTEIN"/>
    <property type="match status" value="1"/>
</dbReference>
<organism evidence="1 2">
    <name type="scientific">Deinococcus petrolearius</name>
    <dbReference type="NCBI Taxonomy" id="1751295"/>
    <lineage>
        <taxon>Bacteria</taxon>
        <taxon>Thermotogati</taxon>
        <taxon>Deinococcota</taxon>
        <taxon>Deinococci</taxon>
        <taxon>Deinococcales</taxon>
        <taxon>Deinococcaceae</taxon>
        <taxon>Deinococcus</taxon>
    </lineage>
</organism>
<protein>
    <submittedName>
        <fullName evidence="1">ScyD/ScyE family protein</fullName>
    </submittedName>
</protein>
<gene>
    <name evidence="1" type="ORF">ACFPQ6_04145</name>
</gene>
<dbReference type="EMBL" id="JBHSOH010000005">
    <property type="protein sequence ID" value="MFC5847492.1"/>
    <property type="molecule type" value="Genomic_DNA"/>
</dbReference>
<dbReference type="Proteomes" id="UP001595979">
    <property type="component" value="Unassembled WGS sequence"/>
</dbReference>
<sequence length="386" mass="38373">MLRSVQGSGRPALLCAPLVCASLLVGCNRVTPVTPPAHGTVVMSGLNGPQGVYLDEQDRLWAIDSGTGGTTVIGSFPGRGGGAPVPATLGTTARVLRVASSGGEASVVVSLPSLGTLYGMVGGARIVGLNGQVYVTNGQWPLPPQPDGTVPARPTGVAAVVRLDTGGPAEVADLYTWEAGTNPDGVPAAEGGIDSHPYGVAALDGQLYVADAAANDLLRVDPVTGAVKTVTVFAPLQITPAGGGAPVSSQAVPTGVTVGSDGALYVSLYPGGAGEEVAGSAQVVRVDPSSGAQSVYASGLNSLTDVRRGPDGNLYAVSFAPTGPGSGAVIRLKADNVKETVLGGLNFPTSLAFNSRGDAFISVGGVGAPGSGKVVRYDFLTGYQAQ</sequence>
<keyword evidence="2" id="KW-1185">Reference proteome</keyword>
<reference evidence="2" key="1">
    <citation type="journal article" date="2019" name="Int. J. Syst. Evol. Microbiol.">
        <title>The Global Catalogue of Microorganisms (GCM) 10K type strain sequencing project: providing services to taxonomists for standard genome sequencing and annotation.</title>
        <authorList>
            <consortium name="The Broad Institute Genomics Platform"/>
            <consortium name="The Broad Institute Genome Sequencing Center for Infectious Disease"/>
            <person name="Wu L."/>
            <person name="Ma J."/>
        </authorList>
    </citation>
    <scope>NUCLEOTIDE SEQUENCE [LARGE SCALE GENOMIC DNA]</scope>
    <source>
        <strain evidence="2">CGMCC 1.15053</strain>
    </source>
</reference>
<evidence type="ECO:0000313" key="1">
    <source>
        <dbReference type="EMBL" id="MFC5847492.1"/>
    </source>
</evidence>
<evidence type="ECO:0000313" key="2">
    <source>
        <dbReference type="Proteomes" id="UP001595979"/>
    </source>
</evidence>
<comment type="caution">
    <text evidence="1">The sequence shown here is derived from an EMBL/GenBank/DDBJ whole genome shotgun (WGS) entry which is preliminary data.</text>
</comment>